<proteinExistence type="predicted"/>
<dbReference type="SUPFAM" id="SSF46626">
    <property type="entry name" value="Cytochrome c"/>
    <property type="match status" value="1"/>
</dbReference>
<dbReference type="eggNOG" id="COG2010">
    <property type="taxonomic scope" value="Bacteria"/>
</dbReference>
<dbReference type="Gene3D" id="1.10.760.10">
    <property type="entry name" value="Cytochrome c-like domain"/>
    <property type="match status" value="1"/>
</dbReference>
<dbReference type="GO" id="GO:0046872">
    <property type="term" value="F:metal ion binding"/>
    <property type="evidence" value="ECO:0007669"/>
    <property type="project" value="UniProtKB-KW"/>
</dbReference>
<sequence>MADSGLRRPAPTFCKRSPPMRPSLPLRPAALLLAAGLMTIAACERQPVEPPHVPSPGVGLETPAEPEGPLFDADALGIPMDEASIADGKAIAETHCAICHGLDQDASLRADAPPLRYVLSLYSPENLAEDFRAGIHVGHEDMPDFVFGDLGMDVLLAYLVSIQETPPTAVE</sequence>
<dbReference type="STRING" id="1280954.HPO_01170"/>
<dbReference type="InterPro" id="IPR036909">
    <property type="entry name" value="Cyt_c-like_dom_sf"/>
</dbReference>
<dbReference type="GO" id="GO:0009055">
    <property type="term" value="F:electron transfer activity"/>
    <property type="evidence" value="ECO:0007669"/>
    <property type="project" value="InterPro"/>
</dbReference>
<feature type="region of interest" description="Disordered" evidence="5">
    <location>
        <begin position="1"/>
        <end position="21"/>
    </location>
</feature>
<keyword evidence="1 4" id="KW-0349">Heme</keyword>
<evidence type="ECO:0000256" key="4">
    <source>
        <dbReference type="PROSITE-ProRule" id="PRU00433"/>
    </source>
</evidence>
<organism evidence="7 8">
    <name type="scientific">Hyphomonas polymorpha PS728</name>
    <dbReference type="NCBI Taxonomy" id="1280954"/>
    <lineage>
        <taxon>Bacteria</taxon>
        <taxon>Pseudomonadati</taxon>
        <taxon>Pseudomonadota</taxon>
        <taxon>Alphaproteobacteria</taxon>
        <taxon>Hyphomonadales</taxon>
        <taxon>Hyphomonadaceae</taxon>
        <taxon>Hyphomonas</taxon>
    </lineage>
</organism>
<dbReference type="Proteomes" id="UP000027100">
    <property type="component" value="Unassembled WGS sequence"/>
</dbReference>
<name>A0A062VLR4_9PROT</name>
<reference evidence="7 8" key="1">
    <citation type="journal article" date="2014" name="Antonie Van Leeuwenhoek">
        <title>Hyphomonas beringensis sp. nov. and Hyphomonas chukchiensis sp. nov., isolated from surface seawater of the Bering Sea and Chukchi Sea.</title>
        <authorList>
            <person name="Li C."/>
            <person name="Lai Q."/>
            <person name="Li G."/>
            <person name="Dong C."/>
            <person name="Wang J."/>
            <person name="Liao Y."/>
            <person name="Shao Z."/>
        </authorList>
    </citation>
    <scope>NUCLEOTIDE SEQUENCE [LARGE SCALE GENOMIC DNA]</scope>
    <source>
        <strain evidence="7 8">PS728</strain>
    </source>
</reference>
<dbReference type="AlphaFoldDB" id="A0A062VLR4"/>
<evidence type="ECO:0000256" key="1">
    <source>
        <dbReference type="ARBA" id="ARBA00022617"/>
    </source>
</evidence>
<accession>A0A062VLR4</accession>
<keyword evidence="2 4" id="KW-0479">Metal-binding</keyword>
<dbReference type="PROSITE" id="PS51007">
    <property type="entry name" value="CYTC"/>
    <property type="match status" value="1"/>
</dbReference>
<dbReference type="PATRIC" id="fig|1280954.3.peg.240"/>
<keyword evidence="3 4" id="KW-0408">Iron</keyword>
<evidence type="ECO:0000259" key="6">
    <source>
        <dbReference type="PROSITE" id="PS51007"/>
    </source>
</evidence>
<dbReference type="GO" id="GO:0020037">
    <property type="term" value="F:heme binding"/>
    <property type="evidence" value="ECO:0007669"/>
    <property type="project" value="InterPro"/>
</dbReference>
<keyword evidence="8" id="KW-1185">Reference proteome</keyword>
<evidence type="ECO:0000313" key="7">
    <source>
        <dbReference type="EMBL" id="KDA00597.1"/>
    </source>
</evidence>
<gene>
    <name evidence="7" type="ORF">HPO_01170</name>
</gene>
<comment type="caution">
    <text evidence="7">The sequence shown here is derived from an EMBL/GenBank/DDBJ whole genome shotgun (WGS) entry which is preliminary data.</text>
</comment>
<dbReference type="InterPro" id="IPR009056">
    <property type="entry name" value="Cyt_c-like_dom"/>
</dbReference>
<feature type="domain" description="Cytochrome c" evidence="6">
    <location>
        <begin position="83"/>
        <end position="163"/>
    </location>
</feature>
<dbReference type="EMBL" id="ARYM01000001">
    <property type="protein sequence ID" value="KDA00597.1"/>
    <property type="molecule type" value="Genomic_DNA"/>
</dbReference>
<evidence type="ECO:0000256" key="2">
    <source>
        <dbReference type="ARBA" id="ARBA00022723"/>
    </source>
</evidence>
<evidence type="ECO:0000256" key="5">
    <source>
        <dbReference type="SAM" id="MobiDB-lite"/>
    </source>
</evidence>
<evidence type="ECO:0000256" key="3">
    <source>
        <dbReference type="ARBA" id="ARBA00023004"/>
    </source>
</evidence>
<evidence type="ECO:0000313" key="8">
    <source>
        <dbReference type="Proteomes" id="UP000027100"/>
    </source>
</evidence>
<protein>
    <submittedName>
        <fullName evidence="7">Cytochrome c family protein</fullName>
    </submittedName>
</protein>